<feature type="transmembrane region" description="Helical" evidence="1">
    <location>
        <begin position="96"/>
        <end position="119"/>
    </location>
</feature>
<dbReference type="EMBL" id="JARPYI010000010">
    <property type="protein sequence ID" value="MDT2601191.1"/>
    <property type="molecule type" value="Genomic_DNA"/>
</dbReference>
<evidence type="ECO:0000256" key="1">
    <source>
        <dbReference type="SAM" id="Phobius"/>
    </source>
</evidence>
<dbReference type="RefSeq" id="WP_088935930.1">
    <property type="nucleotide sequence ID" value="NZ_BJED01000008.1"/>
</dbReference>
<sequence length="166" mass="17367">MEKEQSVTQPAPKKGIIEIFLAGCKKGLYIGLEQILPAMVLGYVVVQFLQLTGITDVLSVVFGPVMGIFGLPGASIVVLISAFFAKAAGASTAANLYATGVITAAQATILLMPCMLMGTLVGHFARIVLVANVNPAHRALLLCIPIITSVVAMLLMRILLSVTGLM</sequence>
<keyword evidence="1" id="KW-1133">Transmembrane helix</keyword>
<feature type="transmembrane region" description="Helical" evidence="1">
    <location>
        <begin position="61"/>
        <end position="84"/>
    </location>
</feature>
<name>A0ABU3F2M5_9ENTE</name>
<reference evidence="3 4" key="1">
    <citation type="submission" date="2023-03" db="EMBL/GenBank/DDBJ databases">
        <authorList>
            <person name="Shen W."/>
            <person name="Cai J."/>
        </authorList>
    </citation>
    <scope>NUCLEOTIDE SEQUENCE [LARGE SCALE GENOMIC DNA]</scope>
    <source>
        <strain evidence="3 4">D6-4</strain>
    </source>
</reference>
<dbReference type="NCBIfam" id="NF007811">
    <property type="entry name" value="PRK10519.1"/>
    <property type="match status" value="1"/>
</dbReference>
<comment type="caution">
    <text evidence="3">The sequence shown here is derived from an EMBL/GenBank/DDBJ whole genome shotgun (WGS) entry which is preliminary data.</text>
</comment>
<dbReference type="Pfam" id="PF07670">
    <property type="entry name" value="Gate"/>
    <property type="match status" value="1"/>
</dbReference>
<feature type="transmembrane region" description="Helical" evidence="1">
    <location>
        <begin position="139"/>
        <end position="160"/>
    </location>
</feature>
<dbReference type="InterPro" id="IPR011642">
    <property type="entry name" value="Gate_dom"/>
</dbReference>
<dbReference type="Proteomes" id="UP001252875">
    <property type="component" value="Unassembled WGS sequence"/>
</dbReference>
<evidence type="ECO:0000259" key="2">
    <source>
        <dbReference type="Pfam" id="PF07670"/>
    </source>
</evidence>
<gene>
    <name evidence="3" type="ORF">P7D85_15490</name>
</gene>
<accession>A0ABU3F2M5</accession>
<keyword evidence="1" id="KW-0472">Membrane</keyword>
<evidence type="ECO:0000313" key="3">
    <source>
        <dbReference type="EMBL" id="MDT2601191.1"/>
    </source>
</evidence>
<proteinExistence type="predicted"/>
<feature type="transmembrane region" description="Helical" evidence="1">
    <location>
        <begin position="35"/>
        <end position="55"/>
    </location>
</feature>
<keyword evidence="1" id="KW-0812">Transmembrane</keyword>
<protein>
    <submittedName>
        <fullName evidence="3">Nucleoside recognition domain-containing protein</fullName>
    </submittedName>
</protein>
<keyword evidence="4" id="KW-1185">Reference proteome</keyword>
<feature type="domain" description="Nucleoside transporter/FeoB GTPase Gate" evidence="2">
    <location>
        <begin position="34"/>
        <end position="127"/>
    </location>
</feature>
<organism evidence="3 4">
    <name type="scientific">Enterococcus hulanensis</name>
    <dbReference type="NCBI Taxonomy" id="2559929"/>
    <lineage>
        <taxon>Bacteria</taxon>
        <taxon>Bacillati</taxon>
        <taxon>Bacillota</taxon>
        <taxon>Bacilli</taxon>
        <taxon>Lactobacillales</taxon>
        <taxon>Enterococcaceae</taxon>
        <taxon>Enterococcus</taxon>
    </lineage>
</organism>
<evidence type="ECO:0000313" key="4">
    <source>
        <dbReference type="Proteomes" id="UP001252875"/>
    </source>
</evidence>